<evidence type="ECO:0000313" key="2">
    <source>
        <dbReference type="Proteomes" id="UP000693981"/>
    </source>
</evidence>
<proteinExistence type="predicted"/>
<gene>
    <name evidence="1" type="ORF">PHYBOEH_005406</name>
</gene>
<dbReference type="EMBL" id="JAGDFL010000283">
    <property type="protein sequence ID" value="KAG7394294.1"/>
    <property type="molecule type" value="Genomic_DNA"/>
</dbReference>
<accession>A0A8T1WP61</accession>
<evidence type="ECO:0000313" key="1">
    <source>
        <dbReference type="EMBL" id="KAG7394294.1"/>
    </source>
</evidence>
<comment type="caution">
    <text evidence="1">The sequence shown here is derived from an EMBL/GenBank/DDBJ whole genome shotgun (WGS) entry which is preliminary data.</text>
</comment>
<organism evidence="1 2">
    <name type="scientific">Phytophthora boehmeriae</name>
    <dbReference type="NCBI Taxonomy" id="109152"/>
    <lineage>
        <taxon>Eukaryota</taxon>
        <taxon>Sar</taxon>
        <taxon>Stramenopiles</taxon>
        <taxon>Oomycota</taxon>
        <taxon>Peronosporomycetes</taxon>
        <taxon>Peronosporales</taxon>
        <taxon>Peronosporaceae</taxon>
        <taxon>Phytophthora</taxon>
    </lineage>
</organism>
<name>A0A8T1WP61_9STRA</name>
<sequence length="67" mass="7627">MSTTTRGTTLHPEEAQELLAVLRKHQRLNKKWGRLVPDFKTVTPGLPRRPENTPEALAGKLLWLTPE</sequence>
<dbReference type="AlphaFoldDB" id="A0A8T1WP61"/>
<dbReference type="Proteomes" id="UP000693981">
    <property type="component" value="Unassembled WGS sequence"/>
</dbReference>
<keyword evidence="2" id="KW-1185">Reference proteome</keyword>
<reference evidence="1" key="1">
    <citation type="submission" date="2021-02" db="EMBL/GenBank/DDBJ databases">
        <authorList>
            <person name="Palmer J.M."/>
        </authorList>
    </citation>
    <scope>NUCLEOTIDE SEQUENCE</scope>
    <source>
        <strain evidence="1">SCRP23</strain>
    </source>
</reference>
<protein>
    <submittedName>
        <fullName evidence="1">Uncharacterized protein</fullName>
    </submittedName>
</protein>